<evidence type="ECO:0000256" key="9">
    <source>
        <dbReference type="SAM" id="Phobius"/>
    </source>
</evidence>
<dbReference type="AlphaFoldDB" id="A0A8J2MQ40"/>
<comment type="subcellular location">
    <subcellularLocation>
        <location evidence="1">Membrane</location>
        <topology evidence="1">Multi-pass membrane protein</topology>
    </subcellularLocation>
</comment>
<evidence type="ECO:0000256" key="4">
    <source>
        <dbReference type="ARBA" id="ARBA00022980"/>
    </source>
</evidence>
<dbReference type="InterPro" id="IPR035977">
    <property type="entry name" value="Ribosomal_bL36_sp"/>
</dbReference>
<protein>
    <recommendedName>
        <fullName evidence="8">39S ribosomal protein L36, mitochondrial</fullName>
    </recommendedName>
</protein>
<sequence>MTASFLAAFTWLNVIGYNGIVYINRESLGRRKRFLLYSCYAWGLPLFSSLFIFMLDSKKFIPDEWLPHLGETTCWIGAQNDNLAKVIYFYGPLTILLTINVIFFILTLRNYSRVKASISKLSSFTSDQLDKATKTKVRITLKLFIVMGITWIFEVIGFFSKTYVISLNWHVIIFTVFDMINCLHGMFIFILFVVKTDVYRALIKKFNGHRPHLRFHRRSQKTNDLRNIFKNSRSVNSTSTQFHGLTQTLVTAANGQISGSNVCKNYLLQSVQPILNHTCGLKHKAILKRRCKDCFIYAIEGRWFVGCKTFGRHKQAQIVKKEKNTWMLTSVCQSKKRPWCLFNEFSSHLCLS</sequence>
<dbReference type="GO" id="GO:0008528">
    <property type="term" value="F:G protein-coupled peptide receptor activity"/>
    <property type="evidence" value="ECO:0007669"/>
    <property type="project" value="TreeGrafter"/>
</dbReference>
<evidence type="ECO:0000313" key="12">
    <source>
        <dbReference type="Proteomes" id="UP000786811"/>
    </source>
</evidence>
<dbReference type="Pfam" id="PF00002">
    <property type="entry name" value="7tm_2"/>
    <property type="match status" value="1"/>
</dbReference>
<evidence type="ECO:0000313" key="11">
    <source>
        <dbReference type="EMBL" id="CAG5096105.1"/>
    </source>
</evidence>
<dbReference type="Proteomes" id="UP000786811">
    <property type="component" value="Unassembled WGS sequence"/>
</dbReference>
<evidence type="ECO:0000256" key="1">
    <source>
        <dbReference type="ARBA" id="ARBA00004141"/>
    </source>
</evidence>
<evidence type="ECO:0000256" key="5">
    <source>
        <dbReference type="ARBA" id="ARBA00022989"/>
    </source>
</evidence>
<evidence type="ECO:0000256" key="6">
    <source>
        <dbReference type="ARBA" id="ARBA00023136"/>
    </source>
</evidence>
<keyword evidence="3 9" id="KW-0812">Transmembrane</keyword>
<dbReference type="GO" id="GO:0005886">
    <property type="term" value="C:plasma membrane"/>
    <property type="evidence" value="ECO:0007669"/>
    <property type="project" value="TreeGrafter"/>
</dbReference>
<keyword evidence="12" id="KW-1185">Reference proteome</keyword>
<proteinExistence type="inferred from homology"/>
<dbReference type="EMBL" id="CAJNRD030001121">
    <property type="protein sequence ID" value="CAG5096105.1"/>
    <property type="molecule type" value="Genomic_DNA"/>
</dbReference>
<dbReference type="InterPro" id="IPR017981">
    <property type="entry name" value="GPCR_2-like_7TM"/>
</dbReference>
<dbReference type="PANTHER" id="PTHR47154">
    <property type="entry name" value="G-PROTEIN COUPLED RECEPTOR MTH-RELATED"/>
    <property type="match status" value="1"/>
</dbReference>
<comment type="similarity">
    <text evidence="2">Belongs to the bacterial ribosomal protein bL36 family.</text>
</comment>
<feature type="transmembrane region" description="Helical" evidence="9">
    <location>
        <begin position="139"/>
        <end position="159"/>
    </location>
</feature>
<dbReference type="PANTHER" id="PTHR47154:SF2">
    <property type="entry name" value="G-PROTEIN COUPLED RECEPTOR MTH-RELATED"/>
    <property type="match status" value="1"/>
</dbReference>
<keyword evidence="5 9" id="KW-1133">Transmembrane helix</keyword>
<dbReference type="GO" id="GO:0005840">
    <property type="term" value="C:ribosome"/>
    <property type="evidence" value="ECO:0007669"/>
    <property type="project" value="UniProtKB-KW"/>
</dbReference>
<evidence type="ECO:0000259" key="10">
    <source>
        <dbReference type="PROSITE" id="PS50261"/>
    </source>
</evidence>
<dbReference type="SUPFAM" id="SSF57840">
    <property type="entry name" value="Ribosomal protein L36"/>
    <property type="match status" value="1"/>
</dbReference>
<evidence type="ECO:0000256" key="7">
    <source>
        <dbReference type="ARBA" id="ARBA00023274"/>
    </source>
</evidence>
<feature type="domain" description="G-protein coupled receptors family 2 profile 2" evidence="10">
    <location>
        <begin position="1"/>
        <end position="196"/>
    </location>
</feature>
<dbReference type="GO" id="GO:0003735">
    <property type="term" value="F:structural constituent of ribosome"/>
    <property type="evidence" value="ECO:0007669"/>
    <property type="project" value="InterPro"/>
</dbReference>
<feature type="transmembrane region" description="Helical" evidence="9">
    <location>
        <begin position="87"/>
        <end position="108"/>
    </location>
</feature>
<dbReference type="PROSITE" id="PS50261">
    <property type="entry name" value="G_PROTEIN_RECEP_F2_4"/>
    <property type="match status" value="1"/>
</dbReference>
<dbReference type="OrthoDB" id="10265903at2759"/>
<keyword evidence="7" id="KW-0687">Ribonucleoprotein</keyword>
<evidence type="ECO:0000256" key="3">
    <source>
        <dbReference type="ARBA" id="ARBA00022692"/>
    </source>
</evidence>
<keyword evidence="6 9" id="KW-0472">Membrane</keyword>
<dbReference type="InterPro" id="IPR051384">
    <property type="entry name" value="Mth_GPCR"/>
</dbReference>
<keyword evidence="4" id="KW-0689">Ribosomal protein</keyword>
<reference evidence="11" key="1">
    <citation type="submission" date="2021-04" db="EMBL/GenBank/DDBJ databases">
        <authorList>
            <person name="Chebbi M.A.C M."/>
        </authorList>
    </citation>
    <scope>NUCLEOTIDE SEQUENCE</scope>
</reference>
<dbReference type="Pfam" id="PF00444">
    <property type="entry name" value="Ribosomal_L36"/>
    <property type="match status" value="1"/>
</dbReference>
<evidence type="ECO:0000256" key="2">
    <source>
        <dbReference type="ARBA" id="ARBA00007645"/>
    </source>
</evidence>
<organism evidence="11 12">
    <name type="scientific">Cotesia congregata</name>
    <name type="common">Parasitoid wasp</name>
    <name type="synonym">Apanteles congregatus</name>
    <dbReference type="NCBI Taxonomy" id="51543"/>
    <lineage>
        <taxon>Eukaryota</taxon>
        <taxon>Metazoa</taxon>
        <taxon>Ecdysozoa</taxon>
        <taxon>Arthropoda</taxon>
        <taxon>Hexapoda</taxon>
        <taxon>Insecta</taxon>
        <taxon>Pterygota</taxon>
        <taxon>Neoptera</taxon>
        <taxon>Endopterygota</taxon>
        <taxon>Hymenoptera</taxon>
        <taxon>Apocrita</taxon>
        <taxon>Ichneumonoidea</taxon>
        <taxon>Braconidae</taxon>
        <taxon>Microgastrinae</taxon>
        <taxon>Cotesia</taxon>
    </lineage>
</organism>
<keyword evidence="11" id="KW-0675">Receptor</keyword>
<dbReference type="GO" id="GO:1990904">
    <property type="term" value="C:ribonucleoprotein complex"/>
    <property type="evidence" value="ECO:0007669"/>
    <property type="project" value="UniProtKB-KW"/>
</dbReference>
<gene>
    <name evidence="11" type="ORF">HICCMSTLAB_LOCUS8043</name>
</gene>
<dbReference type="InterPro" id="IPR000832">
    <property type="entry name" value="GPCR_2_secretin-like"/>
</dbReference>
<accession>A0A8J2MQ40</accession>
<dbReference type="Gene3D" id="1.20.1070.10">
    <property type="entry name" value="Rhodopsin 7-helix transmembrane proteins"/>
    <property type="match status" value="1"/>
</dbReference>
<feature type="transmembrane region" description="Helical" evidence="9">
    <location>
        <begin position="35"/>
        <end position="55"/>
    </location>
</feature>
<evidence type="ECO:0000256" key="8">
    <source>
        <dbReference type="ARBA" id="ARBA00035411"/>
    </source>
</evidence>
<dbReference type="CDD" id="cd15039">
    <property type="entry name" value="7tmB3_Methuselah-like"/>
    <property type="match status" value="1"/>
</dbReference>
<dbReference type="SUPFAM" id="SSF81321">
    <property type="entry name" value="Family A G protein-coupled receptor-like"/>
    <property type="match status" value="1"/>
</dbReference>
<name>A0A8J2MQ40_COTCN</name>
<comment type="caution">
    <text evidence="11">The sequence shown here is derived from an EMBL/GenBank/DDBJ whole genome shotgun (WGS) entry which is preliminary data.</text>
</comment>
<dbReference type="GO" id="GO:0006412">
    <property type="term" value="P:translation"/>
    <property type="evidence" value="ECO:0007669"/>
    <property type="project" value="InterPro"/>
</dbReference>
<feature type="transmembrane region" description="Helical" evidence="9">
    <location>
        <begin position="171"/>
        <end position="194"/>
    </location>
</feature>
<dbReference type="InterPro" id="IPR000473">
    <property type="entry name" value="Ribosomal_bL36"/>
</dbReference>
<feature type="transmembrane region" description="Helical" evidence="9">
    <location>
        <begin position="6"/>
        <end position="23"/>
    </location>
</feature>
<dbReference type="GO" id="GO:0007166">
    <property type="term" value="P:cell surface receptor signaling pathway"/>
    <property type="evidence" value="ECO:0007669"/>
    <property type="project" value="InterPro"/>
</dbReference>